<evidence type="ECO:0000313" key="2">
    <source>
        <dbReference type="EMBL" id="KFM57749.1"/>
    </source>
</evidence>
<accession>A0A087SY10</accession>
<feature type="non-terminal residue" evidence="2">
    <location>
        <position position="80"/>
    </location>
</feature>
<evidence type="ECO:0000313" key="3">
    <source>
        <dbReference type="Proteomes" id="UP000054359"/>
    </source>
</evidence>
<dbReference type="AlphaFoldDB" id="A0A087SY10"/>
<keyword evidence="3" id="KW-1185">Reference proteome</keyword>
<name>A0A087SY10_STEMI</name>
<keyword evidence="1" id="KW-0175">Coiled coil</keyword>
<proteinExistence type="predicted"/>
<gene>
    <name evidence="2" type="ORF">X975_27056</name>
</gene>
<reference evidence="2 3" key="1">
    <citation type="submission" date="2013-11" db="EMBL/GenBank/DDBJ databases">
        <title>Genome sequencing of Stegodyphus mimosarum.</title>
        <authorList>
            <person name="Bechsgaard J."/>
        </authorList>
    </citation>
    <scope>NUCLEOTIDE SEQUENCE [LARGE SCALE GENOMIC DNA]</scope>
</reference>
<sequence>AQRASRVDVVQYEALQKNNEALRQRLDELLKTANELQDAEIRLQKRESEVQQLRLELDTKDNLCADLEYQLLLTLRKERE</sequence>
<dbReference type="EMBL" id="KK112474">
    <property type="protein sequence ID" value="KFM57749.1"/>
    <property type="molecule type" value="Genomic_DNA"/>
</dbReference>
<evidence type="ECO:0000256" key="1">
    <source>
        <dbReference type="SAM" id="Coils"/>
    </source>
</evidence>
<dbReference type="OrthoDB" id="10446077at2759"/>
<organism evidence="2 3">
    <name type="scientific">Stegodyphus mimosarum</name>
    <name type="common">African social velvet spider</name>
    <dbReference type="NCBI Taxonomy" id="407821"/>
    <lineage>
        <taxon>Eukaryota</taxon>
        <taxon>Metazoa</taxon>
        <taxon>Ecdysozoa</taxon>
        <taxon>Arthropoda</taxon>
        <taxon>Chelicerata</taxon>
        <taxon>Arachnida</taxon>
        <taxon>Araneae</taxon>
        <taxon>Araneomorphae</taxon>
        <taxon>Entelegynae</taxon>
        <taxon>Eresoidea</taxon>
        <taxon>Eresidae</taxon>
        <taxon>Stegodyphus</taxon>
    </lineage>
</organism>
<feature type="coiled-coil region" evidence="1">
    <location>
        <begin position="12"/>
        <end position="63"/>
    </location>
</feature>
<protein>
    <submittedName>
        <fullName evidence="2">Uncharacterized protein</fullName>
    </submittedName>
</protein>
<feature type="non-terminal residue" evidence="2">
    <location>
        <position position="1"/>
    </location>
</feature>
<dbReference type="Proteomes" id="UP000054359">
    <property type="component" value="Unassembled WGS sequence"/>
</dbReference>